<dbReference type="EMBL" id="WJXZ01000014">
    <property type="protein sequence ID" value="MRS64794.1"/>
    <property type="molecule type" value="Genomic_DNA"/>
</dbReference>
<dbReference type="Gene3D" id="2.60.120.10">
    <property type="entry name" value="Jelly Rolls"/>
    <property type="match status" value="1"/>
</dbReference>
<dbReference type="PANTHER" id="PTHR36440">
    <property type="entry name" value="PUTATIVE (AFU_ORTHOLOGUE AFUA_8G07350)-RELATED"/>
    <property type="match status" value="1"/>
</dbReference>
<protein>
    <submittedName>
        <fullName evidence="2">Cupin domain-containing protein</fullName>
    </submittedName>
</protein>
<proteinExistence type="predicted"/>
<comment type="caution">
    <text evidence="2">The sequence shown here is derived from an EMBL/GenBank/DDBJ whole genome shotgun (WGS) entry which is preliminary data.</text>
</comment>
<dbReference type="RefSeq" id="WP_154178102.1">
    <property type="nucleotide sequence ID" value="NZ_WJXZ01000014.1"/>
</dbReference>
<dbReference type="SUPFAM" id="SSF51182">
    <property type="entry name" value="RmlC-like cupins"/>
    <property type="match status" value="1"/>
</dbReference>
<dbReference type="Proteomes" id="UP000441754">
    <property type="component" value="Unassembled WGS sequence"/>
</dbReference>
<sequence length="157" mass="17548">MLAEQTLIQPQNLRAYQGGFFRVQVSPEQTDGAFAMIEFNLPQGSEPPRHIHTREDETFHILDGTVRFEIGNTVITAEKGQTVFAPRLIEHQFKIQTEQARILTLITPGDFANFFLESSQPITEVPATLEAPKGPPPADVIARIVARLSDRYASYLA</sequence>
<evidence type="ECO:0000313" key="3">
    <source>
        <dbReference type="Proteomes" id="UP000441754"/>
    </source>
</evidence>
<gene>
    <name evidence="2" type="ORF">GJJ30_26080</name>
</gene>
<name>A0A7K0ESJ9_9BACT</name>
<accession>A0A7K0ESJ9</accession>
<evidence type="ECO:0000313" key="2">
    <source>
        <dbReference type="EMBL" id="MRS64794.1"/>
    </source>
</evidence>
<organism evidence="2 3">
    <name type="scientific">Larkinella terrae</name>
    <dbReference type="NCBI Taxonomy" id="2025311"/>
    <lineage>
        <taxon>Bacteria</taxon>
        <taxon>Pseudomonadati</taxon>
        <taxon>Bacteroidota</taxon>
        <taxon>Cytophagia</taxon>
        <taxon>Cytophagales</taxon>
        <taxon>Spirosomataceae</taxon>
        <taxon>Larkinella</taxon>
    </lineage>
</organism>
<dbReference type="Pfam" id="PF07883">
    <property type="entry name" value="Cupin_2"/>
    <property type="match status" value="1"/>
</dbReference>
<dbReference type="PANTHER" id="PTHR36440:SF1">
    <property type="entry name" value="PUTATIVE (AFU_ORTHOLOGUE AFUA_8G07350)-RELATED"/>
    <property type="match status" value="1"/>
</dbReference>
<dbReference type="InterPro" id="IPR053146">
    <property type="entry name" value="QDO-like"/>
</dbReference>
<dbReference type="InterPro" id="IPR011051">
    <property type="entry name" value="RmlC_Cupin_sf"/>
</dbReference>
<dbReference type="InterPro" id="IPR013096">
    <property type="entry name" value="Cupin_2"/>
</dbReference>
<dbReference type="OrthoDB" id="2620172at2"/>
<dbReference type="InterPro" id="IPR014710">
    <property type="entry name" value="RmlC-like_jellyroll"/>
</dbReference>
<dbReference type="AlphaFoldDB" id="A0A7K0ESJ9"/>
<keyword evidence="3" id="KW-1185">Reference proteome</keyword>
<reference evidence="2 3" key="1">
    <citation type="journal article" date="2018" name="Antonie Van Leeuwenhoek">
        <title>Larkinella terrae sp. nov., isolated from soil on Jeju Island, South Korea.</title>
        <authorList>
            <person name="Ten L.N."/>
            <person name="Jeon J."/>
            <person name="Park S.J."/>
            <person name="Park S."/>
            <person name="Lee S.Y."/>
            <person name="Kim M.K."/>
            <person name="Jung H.Y."/>
        </authorList>
    </citation>
    <scope>NUCLEOTIDE SEQUENCE [LARGE SCALE GENOMIC DNA]</scope>
    <source>
        <strain evidence="2 3">KCTC 52001</strain>
    </source>
</reference>
<evidence type="ECO:0000259" key="1">
    <source>
        <dbReference type="Pfam" id="PF07883"/>
    </source>
</evidence>
<feature type="domain" description="Cupin type-2" evidence="1">
    <location>
        <begin position="39"/>
        <end position="104"/>
    </location>
</feature>